<proteinExistence type="predicted"/>
<dbReference type="InParanoid" id="A0A1V9XKQ1"/>
<dbReference type="EMBL" id="MNPL01008721">
    <property type="protein sequence ID" value="OQR74114.1"/>
    <property type="molecule type" value="Genomic_DNA"/>
</dbReference>
<feature type="region of interest" description="Disordered" evidence="1">
    <location>
        <begin position="68"/>
        <end position="121"/>
    </location>
</feature>
<sequence>SAPHAQRKRANATRTPEVKQRYCELCLEYYPSLRSHLESSNHIRRAGPANEELERIVAQFETNDFHCPANAFASPSPSSSSTEAITISSEILPRAAQTSTDTTRVEAGHTENSETTSILSSPKTYRRFSSAKVVANPEL</sequence>
<evidence type="ECO:0000313" key="3">
    <source>
        <dbReference type="Proteomes" id="UP000192247"/>
    </source>
</evidence>
<gene>
    <name evidence="2" type="ORF">BIW11_09294</name>
</gene>
<protein>
    <recommendedName>
        <fullName evidence="4">DBF4-type domain-containing protein</fullName>
    </recommendedName>
</protein>
<evidence type="ECO:0008006" key="4">
    <source>
        <dbReference type="Google" id="ProtNLM"/>
    </source>
</evidence>
<feature type="compositionally biased region" description="Low complexity" evidence="1">
    <location>
        <begin position="73"/>
        <end position="90"/>
    </location>
</feature>
<organism evidence="2 3">
    <name type="scientific">Tropilaelaps mercedesae</name>
    <dbReference type="NCBI Taxonomy" id="418985"/>
    <lineage>
        <taxon>Eukaryota</taxon>
        <taxon>Metazoa</taxon>
        <taxon>Ecdysozoa</taxon>
        <taxon>Arthropoda</taxon>
        <taxon>Chelicerata</taxon>
        <taxon>Arachnida</taxon>
        <taxon>Acari</taxon>
        <taxon>Parasitiformes</taxon>
        <taxon>Mesostigmata</taxon>
        <taxon>Gamasina</taxon>
        <taxon>Dermanyssoidea</taxon>
        <taxon>Laelapidae</taxon>
        <taxon>Tropilaelaps</taxon>
    </lineage>
</organism>
<dbReference type="Gene3D" id="6.10.250.3410">
    <property type="entry name" value="DBF zinc finger"/>
    <property type="match status" value="1"/>
</dbReference>
<name>A0A1V9XKQ1_9ACAR</name>
<evidence type="ECO:0000256" key="1">
    <source>
        <dbReference type="SAM" id="MobiDB-lite"/>
    </source>
</evidence>
<evidence type="ECO:0000313" key="2">
    <source>
        <dbReference type="EMBL" id="OQR74114.1"/>
    </source>
</evidence>
<reference evidence="2 3" key="1">
    <citation type="journal article" date="2017" name="Gigascience">
        <title>Draft genome of the honey bee ectoparasitic mite, Tropilaelaps mercedesae, is shaped by the parasitic life history.</title>
        <authorList>
            <person name="Dong X."/>
            <person name="Armstrong S.D."/>
            <person name="Xia D."/>
            <person name="Makepeace B.L."/>
            <person name="Darby A.C."/>
            <person name="Kadowaki T."/>
        </authorList>
    </citation>
    <scope>NUCLEOTIDE SEQUENCE [LARGE SCALE GENOMIC DNA]</scope>
    <source>
        <strain evidence="2">Wuxi-XJTLU</strain>
    </source>
</reference>
<accession>A0A1V9XKQ1</accession>
<dbReference type="InterPro" id="IPR038545">
    <property type="entry name" value="Znf_DBF_sf"/>
</dbReference>
<keyword evidence="3" id="KW-1185">Reference proteome</keyword>
<comment type="caution">
    <text evidence="2">The sequence shown here is derived from an EMBL/GenBank/DDBJ whole genome shotgun (WGS) entry which is preliminary data.</text>
</comment>
<feature type="compositionally biased region" description="Basic and acidic residues" evidence="1">
    <location>
        <begin position="103"/>
        <end position="112"/>
    </location>
</feature>
<dbReference type="AlphaFoldDB" id="A0A1V9XKQ1"/>
<dbReference type="Proteomes" id="UP000192247">
    <property type="component" value="Unassembled WGS sequence"/>
</dbReference>
<feature type="non-terminal residue" evidence="2">
    <location>
        <position position="1"/>
    </location>
</feature>